<evidence type="ECO:0000259" key="9">
    <source>
        <dbReference type="SMART" id="SM00829"/>
    </source>
</evidence>
<dbReference type="InterPro" id="IPR036291">
    <property type="entry name" value="NAD(P)-bd_dom_sf"/>
</dbReference>
<reference evidence="10 11" key="1">
    <citation type="submission" date="2023-05" db="EMBL/GenBank/DDBJ databases">
        <title>B98-5 Cell Line De Novo Hybrid Assembly: An Optical Mapping Approach.</title>
        <authorList>
            <person name="Kananen K."/>
            <person name="Auerbach J.A."/>
            <person name="Kautto E."/>
            <person name="Blachly J.S."/>
        </authorList>
    </citation>
    <scope>NUCLEOTIDE SEQUENCE [LARGE SCALE GENOMIC DNA]</scope>
    <source>
        <strain evidence="10">B95-8</strain>
        <tissue evidence="10">Cell line</tissue>
    </source>
</reference>
<dbReference type="SUPFAM" id="SSF50129">
    <property type="entry name" value="GroES-like"/>
    <property type="match status" value="1"/>
</dbReference>
<evidence type="ECO:0000256" key="8">
    <source>
        <dbReference type="ARBA" id="ARBA00023268"/>
    </source>
</evidence>
<evidence type="ECO:0000313" key="10">
    <source>
        <dbReference type="EMBL" id="KAK2100569.1"/>
    </source>
</evidence>
<dbReference type="InterPro" id="IPR020843">
    <property type="entry name" value="ER"/>
</dbReference>
<dbReference type="PANTHER" id="PTHR43775">
    <property type="entry name" value="FATTY ACID SYNTHASE"/>
    <property type="match status" value="1"/>
</dbReference>
<proteinExistence type="predicted"/>
<dbReference type="CDD" id="cd05195">
    <property type="entry name" value="enoyl_red"/>
    <property type="match status" value="1"/>
</dbReference>
<keyword evidence="3" id="KW-0276">Fatty acid metabolism</keyword>
<accession>A0ABQ9UUV3</accession>
<comment type="caution">
    <text evidence="10">The sequence shown here is derived from an EMBL/GenBank/DDBJ whole genome shotgun (WGS) entry which is preliminary data.</text>
</comment>
<evidence type="ECO:0000256" key="3">
    <source>
        <dbReference type="ARBA" id="ARBA00022832"/>
    </source>
</evidence>
<keyword evidence="5" id="KW-0560">Oxidoreductase</keyword>
<keyword evidence="11" id="KW-1185">Reference proteome</keyword>
<dbReference type="SMART" id="SM00829">
    <property type="entry name" value="PKS_ER"/>
    <property type="match status" value="1"/>
</dbReference>
<keyword evidence="1" id="KW-0596">Phosphopantetheine</keyword>
<dbReference type="InterPro" id="IPR011032">
    <property type="entry name" value="GroES-like_sf"/>
</dbReference>
<name>A0ABQ9UUV3_SAGOE</name>
<dbReference type="Proteomes" id="UP001266305">
    <property type="component" value="Unassembled WGS sequence"/>
</dbReference>
<keyword evidence="7" id="KW-0275">Fatty acid biosynthesis</keyword>
<evidence type="ECO:0000256" key="6">
    <source>
        <dbReference type="ARBA" id="ARBA00023098"/>
    </source>
</evidence>
<keyword evidence="6" id="KW-0443">Lipid metabolism</keyword>
<organism evidence="10 11">
    <name type="scientific">Saguinus oedipus</name>
    <name type="common">Cotton-top tamarin</name>
    <name type="synonym">Oedipomidas oedipus</name>
    <dbReference type="NCBI Taxonomy" id="9490"/>
    <lineage>
        <taxon>Eukaryota</taxon>
        <taxon>Metazoa</taxon>
        <taxon>Chordata</taxon>
        <taxon>Craniata</taxon>
        <taxon>Vertebrata</taxon>
        <taxon>Euteleostomi</taxon>
        <taxon>Mammalia</taxon>
        <taxon>Eutheria</taxon>
        <taxon>Euarchontoglires</taxon>
        <taxon>Primates</taxon>
        <taxon>Haplorrhini</taxon>
        <taxon>Platyrrhini</taxon>
        <taxon>Cebidae</taxon>
        <taxon>Callitrichinae</taxon>
        <taxon>Saguinus</taxon>
    </lineage>
</organism>
<sequence length="298" mass="32184">MVLTRGNLSPILWVCSSLHHAQPASPGSQLCTAYYASLNFHDVMLATGKLPPDAIPGKWATKDCLLGMEFSVRDASGKRVTGLVLAEGLATSVLLSPDFLWDVPSHWTLEEAASVPVVYTTAYYALVVCGRVQRGETLIHSGSGGVGQAAIAIALSLGCRAFTTVGSAEKRAYLQARFSQLDSTSFANSKLQASVRCLAQHGCFLQIGKFDLANNYRLGMAIFLKNVTFHRILLDSLFGVASAAWREVSVLLQAGILNGVVQPLRCTVFPRAQVEDAFRASSLAKSTCRCVRRSRRLC</sequence>
<evidence type="ECO:0000256" key="5">
    <source>
        <dbReference type="ARBA" id="ARBA00023002"/>
    </source>
</evidence>
<evidence type="ECO:0000256" key="4">
    <source>
        <dbReference type="ARBA" id="ARBA00022857"/>
    </source>
</evidence>
<protein>
    <recommendedName>
        <fullName evidence="9">Enoyl reductase (ER) domain-containing protein</fullName>
    </recommendedName>
</protein>
<evidence type="ECO:0000256" key="1">
    <source>
        <dbReference type="ARBA" id="ARBA00022450"/>
    </source>
</evidence>
<feature type="domain" description="Enoyl reductase (ER)" evidence="9">
    <location>
        <begin position="6"/>
        <end position="287"/>
    </location>
</feature>
<gene>
    <name evidence="10" type="ORF">P7K49_021917</name>
</gene>
<evidence type="ECO:0000313" key="11">
    <source>
        <dbReference type="Proteomes" id="UP001266305"/>
    </source>
</evidence>
<evidence type="ECO:0000256" key="7">
    <source>
        <dbReference type="ARBA" id="ARBA00023160"/>
    </source>
</evidence>
<dbReference type="Gene3D" id="3.90.180.10">
    <property type="entry name" value="Medium-chain alcohol dehydrogenases, catalytic domain"/>
    <property type="match status" value="2"/>
</dbReference>
<keyword evidence="2" id="KW-0444">Lipid biosynthesis</keyword>
<dbReference type="InterPro" id="IPR050091">
    <property type="entry name" value="PKS_NRPS_Biosynth_Enz"/>
</dbReference>
<evidence type="ECO:0000256" key="2">
    <source>
        <dbReference type="ARBA" id="ARBA00022516"/>
    </source>
</evidence>
<dbReference type="PANTHER" id="PTHR43775:SF7">
    <property type="entry name" value="FATTY ACID SYNTHASE"/>
    <property type="match status" value="1"/>
</dbReference>
<keyword evidence="8" id="KW-0511">Multifunctional enzyme</keyword>
<dbReference type="SUPFAM" id="SSF51735">
    <property type="entry name" value="NAD(P)-binding Rossmann-fold domains"/>
    <property type="match status" value="1"/>
</dbReference>
<dbReference type="EMBL" id="JASSZA010000010">
    <property type="protein sequence ID" value="KAK2100569.1"/>
    <property type="molecule type" value="Genomic_DNA"/>
</dbReference>
<keyword evidence="4" id="KW-0521">NADP</keyword>